<dbReference type="STRING" id="698757.Pogu_2309"/>
<evidence type="ECO:0000313" key="1">
    <source>
        <dbReference type="EMBL" id="AFA40336.1"/>
    </source>
</evidence>
<keyword evidence="2" id="KW-1185">Reference proteome</keyword>
<sequence>MTTASREAVLYVYDLEPAEAYQKITRRRGVPIWSVAGTASITSTLLGGFVPAPIVAGQVMRRCKFLT</sequence>
<protein>
    <submittedName>
        <fullName evidence="1">Uncharacterized protein</fullName>
    </submittedName>
</protein>
<dbReference type="KEGG" id="pog:Pogu_2309"/>
<gene>
    <name evidence="1" type="ordered locus">Pogu_2309</name>
</gene>
<dbReference type="AlphaFoldDB" id="H6QBI5"/>
<proteinExistence type="predicted"/>
<name>H6QBI5_PYROT</name>
<dbReference type="EMBL" id="CP003316">
    <property type="protein sequence ID" value="AFA40336.1"/>
    <property type="molecule type" value="Genomic_DNA"/>
</dbReference>
<reference evidence="1 2" key="1">
    <citation type="journal article" date="2012" name="Stand. Genomic Sci.">
        <title>Complete genome sequence of Pyrobaculum oguniense.</title>
        <authorList>
            <person name="Bernick D.L."/>
            <person name="Karplus K."/>
            <person name="Lui L.M."/>
            <person name="Coker J.K."/>
            <person name="Murphy J.N."/>
            <person name="Chan P.P."/>
            <person name="Cozen A.E."/>
            <person name="Lowe T.M."/>
        </authorList>
    </citation>
    <scope>NUCLEOTIDE SEQUENCE [LARGE SCALE GENOMIC DNA]</scope>
    <source>
        <strain evidence="1 2">TE7</strain>
    </source>
</reference>
<evidence type="ECO:0000313" key="2">
    <source>
        <dbReference type="Proteomes" id="UP000009062"/>
    </source>
</evidence>
<dbReference type="Proteomes" id="UP000009062">
    <property type="component" value="Chromosome"/>
</dbReference>
<organism evidence="1 2">
    <name type="scientific">Pyrobaculum oguniense (strain DSM 13380 / JCM 10595 / TE7)</name>
    <dbReference type="NCBI Taxonomy" id="698757"/>
    <lineage>
        <taxon>Archaea</taxon>
        <taxon>Thermoproteota</taxon>
        <taxon>Thermoprotei</taxon>
        <taxon>Thermoproteales</taxon>
        <taxon>Thermoproteaceae</taxon>
        <taxon>Pyrobaculum</taxon>
    </lineage>
</organism>
<dbReference type="HOGENOM" id="CLU_2802434_0_0_2"/>
<accession>H6QBI5</accession>